<keyword evidence="7" id="KW-1185">Reference proteome</keyword>
<name>A0A1I5E7U0_9HYPH</name>
<reference evidence="6 7" key="1">
    <citation type="submission" date="2016-10" db="EMBL/GenBank/DDBJ databases">
        <authorList>
            <person name="de Groot N.N."/>
        </authorList>
    </citation>
    <scope>NUCLEOTIDE SEQUENCE [LARGE SCALE GENOMIC DNA]</scope>
    <source>
        <strain evidence="6 7">CGMCC 1.9157</strain>
    </source>
</reference>
<keyword evidence="1" id="KW-0805">Transcription regulation</keyword>
<dbReference type="EMBL" id="FOVR01000003">
    <property type="protein sequence ID" value="SFO07181.1"/>
    <property type="molecule type" value="Genomic_DNA"/>
</dbReference>
<evidence type="ECO:0000313" key="6">
    <source>
        <dbReference type="EMBL" id="SFO07181.1"/>
    </source>
</evidence>
<dbReference type="OrthoDB" id="4541465at2"/>
<dbReference type="GO" id="GO:0003700">
    <property type="term" value="F:DNA-binding transcription factor activity"/>
    <property type="evidence" value="ECO:0007669"/>
    <property type="project" value="TreeGrafter"/>
</dbReference>
<dbReference type="PRINTS" id="PR00455">
    <property type="entry name" value="HTHTETR"/>
</dbReference>
<evidence type="ECO:0000256" key="2">
    <source>
        <dbReference type="ARBA" id="ARBA00023125"/>
    </source>
</evidence>
<sequence length="214" mass="24231">MTIDTVKVMTSKSRKSGEGKRNTRELILEVAEREIAVNGVEGFRLKDVAEQVGIQLPSLYAHFAGRKELLEALTNEFLGTLYALYKELSALPPREALLASADRTIDLYLSKRGYARLLLYDFPAPNKNSLMVNSEDKIIEILNLIEETIQRGVAQNTVRDISAELFLSFRLGLTLFPLFMRLDRNGGDMVTDQEIIHSIKRESNFLLAHFISVR</sequence>
<accession>A0A1I5E7U0</accession>
<dbReference type="Proteomes" id="UP000199236">
    <property type="component" value="Unassembled WGS sequence"/>
</dbReference>
<dbReference type="PANTHER" id="PTHR30055:SF234">
    <property type="entry name" value="HTH-TYPE TRANSCRIPTIONAL REGULATOR BETI"/>
    <property type="match status" value="1"/>
</dbReference>
<keyword evidence="3" id="KW-0804">Transcription</keyword>
<organism evidence="6 7">
    <name type="scientific">Cohaesibacter marisflavi</name>
    <dbReference type="NCBI Taxonomy" id="655353"/>
    <lineage>
        <taxon>Bacteria</taxon>
        <taxon>Pseudomonadati</taxon>
        <taxon>Pseudomonadota</taxon>
        <taxon>Alphaproteobacteria</taxon>
        <taxon>Hyphomicrobiales</taxon>
        <taxon>Cohaesibacteraceae</taxon>
    </lineage>
</organism>
<dbReference type="InterPro" id="IPR001647">
    <property type="entry name" value="HTH_TetR"/>
</dbReference>
<dbReference type="Gene3D" id="1.10.357.10">
    <property type="entry name" value="Tetracycline Repressor, domain 2"/>
    <property type="match status" value="1"/>
</dbReference>
<evidence type="ECO:0000256" key="4">
    <source>
        <dbReference type="PROSITE-ProRule" id="PRU00335"/>
    </source>
</evidence>
<feature type="domain" description="HTH tetR-type" evidence="5">
    <location>
        <begin position="21"/>
        <end position="81"/>
    </location>
</feature>
<evidence type="ECO:0000256" key="3">
    <source>
        <dbReference type="ARBA" id="ARBA00023163"/>
    </source>
</evidence>
<dbReference type="SUPFAM" id="SSF46689">
    <property type="entry name" value="Homeodomain-like"/>
    <property type="match status" value="1"/>
</dbReference>
<evidence type="ECO:0000259" key="5">
    <source>
        <dbReference type="PROSITE" id="PS50977"/>
    </source>
</evidence>
<dbReference type="PANTHER" id="PTHR30055">
    <property type="entry name" value="HTH-TYPE TRANSCRIPTIONAL REGULATOR RUTR"/>
    <property type="match status" value="1"/>
</dbReference>
<dbReference type="InterPro" id="IPR036271">
    <property type="entry name" value="Tet_transcr_reg_TetR-rel_C_sf"/>
</dbReference>
<dbReference type="GO" id="GO:0000976">
    <property type="term" value="F:transcription cis-regulatory region binding"/>
    <property type="evidence" value="ECO:0007669"/>
    <property type="project" value="TreeGrafter"/>
</dbReference>
<evidence type="ECO:0000256" key="1">
    <source>
        <dbReference type="ARBA" id="ARBA00023015"/>
    </source>
</evidence>
<protein>
    <submittedName>
        <fullName evidence="6">Transcriptional regulator, TetR family</fullName>
    </submittedName>
</protein>
<feature type="DNA-binding region" description="H-T-H motif" evidence="4">
    <location>
        <begin position="44"/>
        <end position="63"/>
    </location>
</feature>
<dbReference type="Pfam" id="PF00440">
    <property type="entry name" value="TetR_N"/>
    <property type="match status" value="1"/>
</dbReference>
<dbReference type="InterPro" id="IPR050109">
    <property type="entry name" value="HTH-type_TetR-like_transc_reg"/>
</dbReference>
<dbReference type="InterPro" id="IPR009057">
    <property type="entry name" value="Homeodomain-like_sf"/>
</dbReference>
<dbReference type="AlphaFoldDB" id="A0A1I5E7U0"/>
<keyword evidence="2 4" id="KW-0238">DNA-binding</keyword>
<dbReference type="PROSITE" id="PS50977">
    <property type="entry name" value="HTH_TETR_2"/>
    <property type="match status" value="1"/>
</dbReference>
<dbReference type="SUPFAM" id="SSF48498">
    <property type="entry name" value="Tetracyclin repressor-like, C-terminal domain"/>
    <property type="match status" value="1"/>
</dbReference>
<gene>
    <name evidence="6" type="ORF">SAMN04488056_10357</name>
</gene>
<proteinExistence type="predicted"/>
<evidence type="ECO:0000313" key="7">
    <source>
        <dbReference type="Proteomes" id="UP000199236"/>
    </source>
</evidence>